<feature type="compositionally biased region" description="Acidic residues" evidence="1">
    <location>
        <begin position="278"/>
        <end position="298"/>
    </location>
</feature>
<dbReference type="GO" id="GO:0005682">
    <property type="term" value="C:U5 snRNP"/>
    <property type="evidence" value="ECO:0007669"/>
    <property type="project" value="InterPro"/>
</dbReference>
<dbReference type="PANTHER" id="PTHR13138">
    <property type="entry name" value="PROTEIN LIN1"/>
    <property type="match status" value="1"/>
</dbReference>
<accession>A0A811KK31</accession>
<name>A0A811KK31_9BILA</name>
<feature type="compositionally biased region" description="Basic and acidic residues" evidence="1">
    <location>
        <begin position="249"/>
        <end position="266"/>
    </location>
</feature>
<feature type="region of interest" description="Disordered" evidence="1">
    <location>
        <begin position="1"/>
        <end position="69"/>
    </location>
</feature>
<organism evidence="2 3">
    <name type="scientific">Bursaphelenchus okinawaensis</name>
    <dbReference type="NCBI Taxonomy" id="465554"/>
    <lineage>
        <taxon>Eukaryota</taxon>
        <taxon>Metazoa</taxon>
        <taxon>Ecdysozoa</taxon>
        <taxon>Nematoda</taxon>
        <taxon>Chromadorea</taxon>
        <taxon>Rhabditida</taxon>
        <taxon>Tylenchina</taxon>
        <taxon>Tylenchomorpha</taxon>
        <taxon>Aphelenchoidea</taxon>
        <taxon>Aphelenchoididae</taxon>
        <taxon>Bursaphelenchus</taxon>
    </lineage>
</organism>
<evidence type="ECO:0000313" key="3">
    <source>
        <dbReference type="Proteomes" id="UP000614601"/>
    </source>
</evidence>
<feature type="compositionally biased region" description="Basic and acidic residues" evidence="1">
    <location>
        <begin position="33"/>
        <end position="45"/>
    </location>
</feature>
<proteinExistence type="predicted"/>
<feature type="region of interest" description="Disordered" evidence="1">
    <location>
        <begin position="124"/>
        <end position="143"/>
    </location>
</feature>
<sequence>MENGERPAKKVRFSTHQVNEMARGGTSATAEHFQAEDRVKKHTLDSDEEDNDYDPKPMDSKKVEGQEAATLEYDGDIKIMPFNMKEDLEEGYIDEDGAYVHKKDKEEIHDQWLDSVDWDSVKQKAGDQWHNIEDDEDDDEAPKIDGIAACEKVLEYLETDESTAATVLKKINSEKNLSAAEERKLRWAAKKAGKEFKNEKSEEAKALTGAIDDLISLGHMEAYSFNKAQIIEILEDLERKVRLERRKRQAEDEKKQSEVQEKKLKVSNELLADLQSAFDDDEEEEGEDAQENTNEAEV</sequence>
<dbReference type="InterPro" id="IPR039905">
    <property type="entry name" value="CD2BP2/Lin1"/>
</dbReference>
<comment type="caution">
    <text evidence="2">The sequence shown here is derived from an EMBL/GenBank/DDBJ whole genome shotgun (WGS) entry which is preliminary data.</text>
</comment>
<evidence type="ECO:0000256" key="1">
    <source>
        <dbReference type="SAM" id="MobiDB-lite"/>
    </source>
</evidence>
<dbReference type="Proteomes" id="UP000783686">
    <property type="component" value="Unassembled WGS sequence"/>
</dbReference>
<feature type="compositionally biased region" description="Basic and acidic residues" evidence="1">
    <location>
        <begin position="53"/>
        <end position="65"/>
    </location>
</feature>
<protein>
    <recommendedName>
        <fullName evidence="4">GYF domain-containing protein</fullName>
    </recommendedName>
</protein>
<dbReference type="Proteomes" id="UP000614601">
    <property type="component" value="Unassembled WGS sequence"/>
</dbReference>
<dbReference type="EMBL" id="CAJFDH010000003">
    <property type="protein sequence ID" value="CAD5216128.1"/>
    <property type="molecule type" value="Genomic_DNA"/>
</dbReference>
<evidence type="ECO:0000313" key="2">
    <source>
        <dbReference type="EMBL" id="CAD5216128.1"/>
    </source>
</evidence>
<dbReference type="OrthoDB" id="331341at2759"/>
<gene>
    <name evidence="2" type="ORF">BOKJ2_LOCUS6438</name>
</gene>
<dbReference type="PANTHER" id="PTHR13138:SF3">
    <property type="entry name" value="CD2 ANTIGEN CYTOPLASMIC TAIL-BINDING PROTEIN 2"/>
    <property type="match status" value="1"/>
</dbReference>
<reference evidence="2" key="1">
    <citation type="submission" date="2020-09" db="EMBL/GenBank/DDBJ databases">
        <authorList>
            <person name="Kikuchi T."/>
        </authorList>
    </citation>
    <scope>NUCLEOTIDE SEQUENCE</scope>
    <source>
        <strain evidence="2">SH1</strain>
    </source>
</reference>
<dbReference type="AlphaFoldDB" id="A0A811KK31"/>
<feature type="region of interest" description="Disordered" evidence="1">
    <location>
        <begin position="245"/>
        <end position="298"/>
    </location>
</feature>
<keyword evidence="3" id="KW-1185">Reference proteome</keyword>
<evidence type="ECO:0008006" key="4">
    <source>
        <dbReference type="Google" id="ProtNLM"/>
    </source>
</evidence>
<dbReference type="EMBL" id="CAJFCW020000003">
    <property type="protein sequence ID" value="CAG9105339.1"/>
    <property type="molecule type" value="Genomic_DNA"/>
</dbReference>